<reference evidence="2 3" key="1">
    <citation type="submission" date="2013-07" db="EMBL/GenBank/DDBJ databases">
        <title>The Genome Sequence of Kwoniella mangroviensis CBS10435.</title>
        <authorList>
            <consortium name="The Broad Institute Genome Sequencing Platform"/>
            <person name="Cuomo C."/>
            <person name="Litvintseva A."/>
            <person name="Chen Y."/>
            <person name="Heitman J."/>
            <person name="Sun S."/>
            <person name="Springer D."/>
            <person name="Dromer F."/>
            <person name="Young S.K."/>
            <person name="Zeng Q."/>
            <person name="Gargeya S."/>
            <person name="Fitzgerald M."/>
            <person name="Abouelleil A."/>
            <person name="Alvarado L."/>
            <person name="Berlin A.M."/>
            <person name="Chapman S.B."/>
            <person name="Dewar J."/>
            <person name="Goldberg J."/>
            <person name="Griggs A."/>
            <person name="Gujja S."/>
            <person name="Hansen M."/>
            <person name="Howarth C."/>
            <person name="Imamovic A."/>
            <person name="Larimer J."/>
            <person name="McCowan C."/>
            <person name="Murphy C."/>
            <person name="Pearson M."/>
            <person name="Priest M."/>
            <person name="Roberts A."/>
            <person name="Saif S."/>
            <person name="Shea T."/>
            <person name="Sykes S."/>
            <person name="Wortman J."/>
            <person name="Nusbaum C."/>
            <person name="Birren B."/>
        </authorList>
    </citation>
    <scope>NUCLEOTIDE SEQUENCE [LARGE SCALE GENOMIC DNA]</scope>
    <source>
        <strain evidence="2 3">CBS 10435</strain>
    </source>
</reference>
<reference evidence="3" key="2">
    <citation type="submission" date="2013-12" db="EMBL/GenBank/DDBJ databases">
        <title>Evolution of pathogenesis and genome organization in the Tremellales.</title>
        <authorList>
            <person name="Cuomo C."/>
            <person name="Litvintseva A."/>
            <person name="Heitman J."/>
            <person name="Chen Y."/>
            <person name="Sun S."/>
            <person name="Springer D."/>
            <person name="Dromer F."/>
            <person name="Young S."/>
            <person name="Zeng Q."/>
            <person name="Chapman S."/>
            <person name="Gujja S."/>
            <person name="Saif S."/>
            <person name="Birren B."/>
        </authorList>
    </citation>
    <scope>NUCLEOTIDE SEQUENCE [LARGE SCALE GENOMIC DNA]</scope>
    <source>
        <strain evidence="3">CBS 10435</strain>
    </source>
</reference>
<protein>
    <submittedName>
        <fullName evidence="2">Uncharacterized protein</fullName>
    </submittedName>
</protein>
<evidence type="ECO:0000313" key="3">
    <source>
        <dbReference type="Proteomes" id="UP000092583"/>
    </source>
</evidence>
<dbReference type="AlphaFoldDB" id="A0A1B9IN91"/>
<evidence type="ECO:0000313" key="2">
    <source>
        <dbReference type="EMBL" id="OCF56997.1"/>
    </source>
</evidence>
<evidence type="ECO:0000256" key="1">
    <source>
        <dbReference type="SAM" id="MobiDB-lite"/>
    </source>
</evidence>
<dbReference type="EMBL" id="KI669464">
    <property type="protein sequence ID" value="OCF56997.1"/>
    <property type="molecule type" value="Genomic_DNA"/>
</dbReference>
<keyword evidence="3" id="KW-1185">Reference proteome</keyword>
<name>A0A1B9IN91_9TREE</name>
<dbReference type="Proteomes" id="UP000092583">
    <property type="component" value="Unassembled WGS sequence"/>
</dbReference>
<sequence>MSSSSIVPDSTSNLIPKPTNSLPTRKIKAHESHEQIVPILNPDRSIWKYVSRTDIARFIKGKIPEEVAQDEVVFRDREGHWIMIYTGEKAEMAKKYLKDNGLDLREELSKEKRKMEGF</sequence>
<accession>A0A1B9IN91</accession>
<proteinExistence type="predicted"/>
<gene>
    <name evidence="2" type="ORF">L486_05854</name>
</gene>
<feature type="region of interest" description="Disordered" evidence="1">
    <location>
        <begin position="1"/>
        <end position="23"/>
    </location>
</feature>
<dbReference type="OrthoDB" id="10574458at2759"/>
<organism evidence="2 3">
    <name type="scientific">Kwoniella mangroviensis CBS 10435</name>
    <dbReference type="NCBI Taxonomy" id="1331196"/>
    <lineage>
        <taxon>Eukaryota</taxon>
        <taxon>Fungi</taxon>
        <taxon>Dikarya</taxon>
        <taxon>Basidiomycota</taxon>
        <taxon>Agaricomycotina</taxon>
        <taxon>Tremellomycetes</taxon>
        <taxon>Tremellales</taxon>
        <taxon>Cryptococcaceae</taxon>
        <taxon>Kwoniella</taxon>
    </lineage>
</organism>